<keyword evidence="1" id="KW-0378">Hydrolase</keyword>
<dbReference type="InterPro" id="IPR013094">
    <property type="entry name" value="AB_hydrolase_3"/>
</dbReference>
<dbReference type="EMBL" id="JAPDRK010000006">
    <property type="protein sequence ID" value="KAJ9611372.1"/>
    <property type="molecule type" value="Genomic_DNA"/>
</dbReference>
<accession>A0AA39CJK8</accession>
<evidence type="ECO:0000313" key="4">
    <source>
        <dbReference type="Proteomes" id="UP001172673"/>
    </source>
</evidence>
<keyword evidence="4" id="KW-1185">Reference proteome</keyword>
<dbReference type="GO" id="GO:0016787">
    <property type="term" value="F:hydrolase activity"/>
    <property type="evidence" value="ECO:0007669"/>
    <property type="project" value="UniProtKB-KW"/>
</dbReference>
<dbReference type="Pfam" id="PF07859">
    <property type="entry name" value="Abhydrolase_3"/>
    <property type="match status" value="1"/>
</dbReference>
<dbReference type="SUPFAM" id="SSF53474">
    <property type="entry name" value="alpha/beta-Hydrolases"/>
    <property type="match status" value="1"/>
</dbReference>
<comment type="caution">
    <text evidence="3">The sequence shown here is derived from an EMBL/GenBank/DDBJ whole genome shotgun (WGS) entry which is preliminary data.</text>
</comment>
<name>A0AA39CJK8_9EURO</name>
<dbReference type="InterPro" id="IPR029058">
    <property type="entry name" value="AB_hydrolase_fold"/>
</dbReference>
<reference evidence="3" key="1">
    <citation type="submission" date="2022-10" db="EMBL/GenBank/DDBJ databases">
        <title>Culturing micro-colonial fungi from biological soil crusts in the Mojave desert and describing Neophaeococcomyces mojavensis, and introducing the new genera and species Taxawa tesnikishii.</title>
        <authorList>
            <person name="Kurbessoian T."/>
            <person name="Stajich J.E."/>
        </authorList>
    </citation>
    <scope>NUCLEOTIDE SEQUENCE</scope>
    <source>
        <strain evidence="3">TK_41</strain>
    </source>
</reference>
<organism evidence="3 4">
    <name type="scientific">Cladophialophora chaetospira</name>
    <dbReference type="NCBI Taxonomy" id="386627"/>
    <lineage>
        <taxon>Eukaryota</taxon>
        <taxon>Fungi</taxon>
        <taxon>Dikarya</taxon>
        <taxon>Ascomycota</taxon>
        <taxon>Pezizomycotina</taxon>
        <taxon>Eurotiomycetes</taxon>
        <taxon>Chaetothyriomycetidae</taxon>
        <taxon>Chaetothyriales</taxon>
        <taxon>Herpotrichiellaceae</taxon>
        <taxon>Cladophialophora</taxon>
    </lineage>
</organism>
<evidence type="ECO:0000313" key="3">
    <source>
        <dbReference type="EMBL" id="KAJ9611372.1"/>
    </source>
</evidence>
<evidence type="ECO:0000259" key="2">
    <source>
        <dbReference type="Pfam" id="PF07859"/>
    </source>
</evidence>
<evidence type="ECO:0000256" key="1">
    <source>
        <dbReference type="ARBA" id="ARBA00022801"/>
    </source>
</evidence>
<proteinExistence type="predicted"/>
<dbReference type="InterPro" id="IPR050300">
    <property type="entry name" value="GDXG_lipolytic_enzyme"/>
</dbReference>
<protein>
    <recommendedName>
        <fullName evidence="2">Alpha/beta hydrolase fold-3 domain-containing protein</fullName>
    </recommendedName>
</protein>
<dbReference type="Gene3D" id="3.40.50.1820">
    <property type="entry name" value="alpha/beta hydrolase"/>
    <property type="match status" value="1"/>
</dbReference>
<dbReference type="PANTHER" id="PTHR48081">
    <property type="entry name" value="AB HYDROLASE SUPERFAMILY PROTEIN C4A8.06C"/>
    <property type="match status" value="1"/>
</dbReference>
<sequence length="348" mass="38008">MARGKEELDALAVLDPEIEAIVNSGRFPLPQIDLSNGYEAPLAMFRELEARWPTPPSIPEVSESNLKYKTRDGAELNLFLFHAANAKAGPKPLVIFFHGGGGVMGNAYSVAPLARDLVRDHDCIVISPHYRLAPESPFPTGPNDAWDAFEYIGTNAASIHPEIDLYRGLIVGGASQGAVLTSLIALRAKDTPSLPKITGLYFAAGGFIASPESIPAKYRDLYLSRTDERCLRAPMLNKETKAMFDAAYNPDTASPLYRAFNNVPLDLHKDLAPKVYFQVCGADILRDDALIYAQLLEDLGVNVKVDVYEGAPHVFWSVFVSTKLAGRWKQDTRGAVAWLLGHGAGEKL</sequence>
<dbReference type="AlphaFoldDB" id="A0AA39CJK8"/>
<dbReference type="Proteomes" id="UP001172673">
    <property type="component" value="Unassembled WGS sequence"/>
</dbReference>
<feature type="domain" description="Alpha/beta hydrolase fold-3" evidence="2">
    <location>
        <begin position="94"/>
        <end position="316"/>
    </location>
</feature>
<gene>
    <name evidence="3" type="ORF">H2200_004556</name>
</gene>